<dbReference type="eggNOG" id="ENOG50311VW">
    <property type="taxonomic scope" value="Bacteria"/>
</dbReference>
<proteinExistence type="predicted"/>
<keyword evidence="2" id="KW-1185">Reference proteome</keyword>
<comment type="caution">
    <text evidence="1">The sequence shown here is derived from an EMBL/GenBank/DDBJ whole genome shotgun (WGS) entry which is preliminary data.</text>
</comment>
<reference evidence="1 2" key="1">
    <citation type="submission" date="2013-08" db="EMBL/GenBank/DDBJ databases">
        <title>Genome sequencing of Lysobacter.</title>
        <authorList>
            <person name="Zhang S."/>
            <person name="Wang G."/>
        </authorList>
    </citation>
    <scope>NUCLEOTIDE SEQUENCE [LARGE SCALE GENOMIC DNA]</scope>
    <source>
        <strain evidence="1 2">Ko07</strain>
    </source>
</reference>
<organism evidence="1 2">
    <name type="scientific">Lysobacter concretionis Ko07 = DSM 16239</name>
    <dbReference type="NCBI Taxonomy" id="1122185"/>
    <lineage>
        <taxon>Bacteria</taxon>
        <taxon>Pseudomonadati</taxon>
        <taxon>Pseudomonadota</taxon>
        <taxon>Gammaproteobacteria</taxon>
        <taxon>Lysobacterales</taxon>
        <taxon>Lysobacteraceae</taxon>
        <taxon>Novilysobacter</taxon>
    </lineage>
</organism>
<gene>
    <name evidence="1" type="ORF">N792_02320</name>
</gene>
<protein>
    <submittedName>
        <fullName evidence="1">Uncharacterized protein</fullName>
    </submittedName>
</protein>
<dbReference type="STRING" id="1122185.N792_02320"/>
<sequence>MLVSALLLAPFALAQDANRIEQQMTAEQFRNAGLDQLTPGQLANLNAWLNRTLDTETAKAARMAEDKVQHENRGFFGAGSKEPVTGRLQGTFAGFAKGRSYTLDNGQIWQQTDNATLSGAQMDSPQVRIAPGLLGTWYLQIEGYNTRAKVQRVK</sequence>
<evidence type="ECO:0000313" key="1">
    <source>
        <dbReference type="EMBL" id="KGM53073.1"/>
    </source>
</evidence>
<evidence type="ECO:0000313" key="2">
    <source>
        <dbReference type="Proteomes" id="UP000030017"/>
    </source>
</evidence>
<dbReference type="AlphaFoldDB" id="A0A0A0ESF0"/>
<name>A0A0A0ESF0_9GAMM</name>
<accession>A0A0A0ESF0</accession>
<dbReference type="EMBL" id="AVPS01000001">
    <property type="protein sequence ID" value="KGM53073.1"/>
    <property type="molecule type" value="Genomic_DNA"/>
</dbReference>
<dbReference type="Proteomes" id="UP000030017">
    <property type="component" value="Unassembled WGS sequence"/>
</dbReference>